<dbReference type="EC" id="2.6.1.57" evidence="6"/>
<dbReference type="Proteomes" id="UP000009877">
    <property type="component" value="Unassembled WGS sequence"/>
</dbReference>
<keyword evidence="9" id="KW-1185">Reference proteome</keyword>
<feature type="modified residue" description="N6-(pyridoxal phosphate)lysine" evidence="6">
    <location>
        <position position="227"/>
    </location>
</feature>
<comment type="catalytic activity">
    <reaction evidence="6">
        <text>an aromatic L-alpha-amino acid + 2-oxoglutarate = an aromatic oxo-acid + L-glutamate</text>
        <dbReference type="Rhea" id="RHEA:17533"/>
        <dbReference type="ChEBI" id="CHEBI:16810"/>
        <dbReference type="ChEBI" id="CHEBI:29985"/>
        <dbReference type="ChEBI" id="CHEBI:73309"/>
        <dbReference type="ChEBI" id="CHEBI:84824"/>
        <dbReference type="EC" id="2.6.1.57"/>
    </reaction>
</comment>
<evidence type="ECO:0000256" key="5">
    <source>
        <dbReference type="ARBA" id="ARBA00022898"/>
    </source>
</evidence>
<dbReference type="EMBL" id="ANHZ02000004">
    <property type="protein sequence ID" value="EME37390.1"/>
    <property type="molecule type" value="Genomic_DNA"/>
</dbReference>
<dbReference type="InterPro" id="IPR004839">
    <property type="entry name" value="Aminotransferase_I/II_large"/>
</dbReference>
<dbReference type="NCBIfam" id="TIGR01141">
    <property type="entry name" value="hisC"/>
    <property type="match status" value="1"/>
</dbReference>
<dbReference type="InterPro" id="IPR005861">
    <property type="entry name" value="HisP_aminotrans"/>
</dbReference>
<evidence type="ECO:0000313" key="8">
    <source>
        <dbReference type="EMBL" id="EME37390.1"/>
    </source>
</evidence>
<dbReference type="SUPFAM" id="SSF53383">
    <property type="entry name" value="PLP-dependent transferases"/>
    <property type="match status" value="1"/>
</dbReference>
<dbReference type="STRING" id="71999.KPaMU14_10995"/>
<comment type="similarity">
    <text evidence="6">Belongs to the class-II pyridoxal-phosphate-dependent aminotransferase family.</text>
</comment>
<dbReference type="GO" id="GO:0030170">
    <property type="term" value="F:pyridoxal phosphate binding"/>
    <property type="evidence" value="ECO:0007669"/>
    <property type="project" value="UniProtKB-UniRule"/>
</dbReference>
<dbReference type="GO" id="GO:0004400">
    <property type="term" value="F:histidinol-phosphate transaminase activity"/>
    <property type="evidence" value="ECO:0007669"/>
    <property type="project" value="InterPro"/>
</dbReference>
<reference evidence="8 9" key="1">
    <citation type="journal article" date="2014" name="Genome Announc.">
        <title>Draft Genome Sequence of Kocuria palustris PEL.</title>
        <authorList>
            <person name="Sharma G."/>
            <person name="Khatri I."/>
            <person name="Subramanian S."/>
        </authorList>
    </citation>
    <scope>NUCLEOTIDE SEQUENCE [LARGE SCALE GENOMIC DNA]</scope>
    <source>
        <strain evidence="8 9">PEL</strain>
    </source>
</reference>
<dbReference type="InterPro" id="IPR015421">
    <property type="entry name" value="PyrdxlP-dep_Trfase_major"/>
</dbReference>
<evidence type="ECO:0000256" key="3">
    <source>
        <dbReference type="ARBA" id="ARBA00022576"/>
    </source>
</evidence>
<sequence length="368" mass="39743">MSSVTPRAALSALPDYAAGRPPQPVEGLEAFKLSSNENPWGPVPAAQEAIAQAAQRMHRYPDPTAAPLRERIAQHLGVPADDIVTGAGSLGALTQIIAAFAGTSSDGTGDEVIYPWRSFEAYPIVVGTAGAVSVQVPNLPDGSHDLEGMLAAITERTRVILLCSPNNPTGPSLRQDETERFLARVPESILVVLDEAYLEFQGDPELVEGVRTYRAHPNVVALRTFSKAHGLAGLRVGYSLSQPEVTASLRKVATTFAVTEMAQTAAIASLDHLEQVQERVQRIVDERERVLARLAELGWDVPQTRANFVWLPLGEDARRFAEACAQQALSVRAFDGDGVRVSIDVPQANDRFLEICSNFQTPARHVVS</sequence>
<gene>
    <name evidence="6" type="primary">pat</name>
    <name evidence="8" type="ORF">C884_01898</name>
</gene>
<evidence type="ECO:0000259" key="7">
    <source>
        <dbReference type="Pfam" id="PF00155"/>
    </source>
</evidence>
<dbReference type="HAMAP" id="MF_01513">
    <property type="entry name" value="Phe_aminotrans_2"/>
    <property type="match status" value="1"/>
</dbReference>
<dbReference type="GO" id="GO:0008793">
    <property type="term" value="F:aromatic-amino-acid transaminase activity"/>
    <property type="evidence" value="ECO:0007669"/>
    <property type="project" value="UniProtKB-UniRule"/>
</dbReference>
<keyword evidence="3 6" id="KW-0032">Aminotransferase</keyword>
<evidence type="ECO:0000256" key="2">
    <source>
        <dbReference type="ARBA" id="ARBA00011738"/>
    </source>
</evidence>
<evidence type="ECO:0000256" key="6">
    <source>
        <dbReference type="HAMAP-Rule" id="MF_01513"/>
    </source>
</evidence>
<accession>M2YFP9</accession>
<dbReference type="Pfam" id="PF00155">
    <property type="entry name" value="Aminotran_1_2"/>
    <property type="match status" value="1"/>
</dbReference>
<name>M2YFP9_9MICC</name>
<feature type="domain" description="Aminotransferase class I/classII large" evidence="7">
    <location>
        <begin position="31"/>
        <end position="336"/>
    </location>
</feature>
<dbReference type="InterPro" id="IPR015422">
    <property type="entry name" value="PyrdxlP-dep_Trfase_small"/>
</dbReference>
<dbReference type="PANTHER" id="PTHR43643:SF3">
    <property type="entry name" value="HISTIDINOL-PHOSPHATE AMINOTRANSFERASE"/>
    <property type="match status" value="1"/>
</dbReference>
<dbReference type="CDD" id="cd00609">
    <property type="entry name" value="AAT_like"/>
    <property type="match status" value="1"/>
</dbReference>
<keyword evidence="5 6" id="KW-0663">Pyridoxal phosphate</keyword>
<dbReference type="AlphaFoldDB" id="M2YFP9"/>
<comment type="function">
    <text evidence="6">Aminotransferase that catalyzes the conversion of aromatic amino acids and 2-oxoglutarate into corresponding aromatic oxo acids and L-glutamate.</text>
</comment>
<dbReference type="Gene3D" id="3.40.640.10">
    <property type="entry name" value="Type I PLP-dependent aspartate aminotransferase-like (Major domain)"/>
    <property type="match status" value="1"/>
</dbReference>
<dbReference type="InterPro" id="IPR024892">
    <property type="entry name" value="ArAT"/>
</dbReference>
<dbReference type="GO" id="GO:0000105">
    <property type="term" value="P:L-histidine biosynthetic process"/>
    <property type="evidence" value="ECO:0007669"/>
    <property type="project" value="InterPro"/>
</dbReference>
<proteinExistence type="inferred from homology"/>
<comment type="cofactor">
    <cofactor evidence="1 6">
        <name>pyridoxal 5'-phosphate</name>
        <dbReference type="ChEBI" id="CHEBI:597326"/>
    </cofactor>
</comment>
<evidence type="ECO:0000313" key="9">
    <source>
        <dbReference type="Proteomes" id="UP000009877"/>
    </source>
</evidence>
<dbReference type="PANTHER" id="PTHR43643">
    <property type="entry name" value="HISTIDINOL-PHOSPHATE AMINOTRANSFERASE 2"/>
    <property type="match status" value="1"/>
</dbReference>
<comment type="subunit">
    <text evidence="2 6">Homodimer.</text>
</comment>
<dbReference type="HAMAP" id="MF_01023">
    <property type="entry name" value="HisC_aminotrans_2"/>
    <property type="match status" value="1"/>
</dbReference>
<dbReference type="InterPro" id="IPR015424">
    <property type="entry name" value="PyrdxlP-dep_Trfase"/>
</dbReference>
<evidence type="ECO:0000256" key="4">
    <source>
        <dbReference type="ARBA" id="ARBA00022679"/>
    </source>
</evidence>
<evidence type="ECO:0000256" key="1">
    <source>
        <dbReference type="ARBA" id="ARBA00001933"/>
    </source>
</evidence>
<keyword evidence="4 6" id="KW-0808">Transferase</keyword>
<dbReference type="RefSeq" id="WP_006213907.1">
    <property type="nucleotide sequence ID" value="NZ_ANHZ02000004.1"/>
</dbReference>
<protein>
    <recommendedName>
        <fullName evidence="6">Aromatic amino acid aminotransferase</fullName>
        <shortName evidence="6">ArAT</shortName>
        <ecNumber evidence="6">2.6.1.57</ecNumber>
    </recommendedName>
</protein>
<comment type="caution">
    <text evidence="8">The sequence shown here is derived from an EMBL/GenBank/DDBJ whole genome shotgun (WGS) entry which is preliminary data.</text>
</comment>
<organism evidence="8 9">
    <name type="scientific">Kocuria palustris PEL</name>
    <dbReference type="NCBI Taxonomy" id="1236550"/>
    <lineage>
        <taxon>Bacteria</taxon>
        <taxon>Bacillati</taxon>
        <taxon>Actinomycetota</taxon>
        <taxon>Actinomycetes</taxon>
        <taxon>Micrococcales</taxon>
        <taxon>Micrococcaceae</taxon>
        <taxon>Kocuria</taxon>
    </lineage>
</organism>
<dbReference type="NCBIfam" id="NF002878">
    <property type="entry name" value="PRK03321.1"/>
    <property type="match status" value="1"/>
</dbReference>
<dbReference type="Gene3D" id="3.90.1150.10">
    <property type="entry name" value="Aspartate Aminotransferase, domain 1"/>
    <property type="match status" value="1"/>
</dbReference>
<dbReference type="InterPro" id="IPR050106">
    <property type="entry name" value="HistidinolP_aminotransfase"/>
</dbReference>